<sequence length="92" mass="10653">MEEQLQVSEDYKKAFNKADFICSYMPHLLKEITIPEKGSDDYTQGFKDRVQQHEKEVQRTLQGAMQAIRDRYAKQINAPGKNSNKGKGMDKE</sequence>
<name>A0ABX8VDV2_9FLAO</name>
<feature type="region of interest" description="Disordered" evidence="1">
    <location>
        <begin position="73"/>
        <end position="92"/>
    </location>
</feature>
<organism evidence="2 3">
    <name type="scientific">Flavobacterium litorale</name>
    <dbReference type="NCBI Taxonomy" id="2856519"/>
    <lineage>
        <taxon>Bacteria</taxon>
        <taxon>Pseudomonadati</taxon>
        <taxon>Bacteroidota</taxon>
        <taxon>Flavobacteriia</taxon>
        <taxon>Flavobacteriales</taxon>
        <taxon>Flavobacteriaceae</taxon>
        <taxon>Flavobacterium</taxon>
    </lineage>
</organism>
<protein>
    <submittedName>
        <fullName evidence="2">Uncharacterized protein</fullName>
    </submittedName>
</protein>
<accession>A0ABX8VDV2</accession>
<keyword evidence="3" id="KW-1185">Reference proteome</keyword>
<evidence type="ECO:0000256" key="1">
    <source>
        <dbReference type="SAM" id="MobiDB-lite"/>
    </source>
</evidence>
<proteinExistence type="predicted"/>
<dbReference type="RefSeq" id="WP_220641155.1">
    <property type="nucleotide sequence ID" value="NZ_CP080429.1"/>
</dbReference>
<dbReference type="Proteomes" id="UP000825381">
    <property type="component" value="Chromosome"/>
</dbReference>
<dbReference type="EMBL" id="CP080429">
    <property type="protein sequence ID" value="QYJ68816.1"/>
    <property type="molecule type" value="Genomic_DNA"/>
</dbReference>
<evidence type="ECO:0000313" key="2">
    <source>
        <dbReference type="EMBL" id="QYJ68816.1"/>
    </source>
</evidence>
<evidence type="ECO:0000313" key="3">
    <source>
        <dbReference type="Proteomes" id="UP000825381"/>
    </source>
</evidence>
<gene>
    <name evidence="2" type="ORF">K1I41_02740</name>
</gene>
<reference evidence="2 3" key="1">
    <citation type="submission" date="2021-07" db="EMBL/GenBank/DDBJ databases">
        <title>Flavobacterium WSW3-B6 sp.nov, isolated from seaweed.</title>
        <authorList>
            <person name="Muhammad N."/>
            <person name="Ho H."/>
            <person name="Lee Y.-J."/>
            <person name="Nguyen T."/>
            <person name="Ho J."/>
            <person name="Kim S.-G."/>
        </authorList>
    </citation>
    <scope>NUCLEOTIDE SEQUENCE [LARGE SCALE GENOMIC DNA]</scope>
    <source>
        <strain evidence="2 3">WSW3-B6</strain>
    </source>
</reference>